<keyword evidence="2" id="KW-1185">Reference proteome</keyword>
<gene>
    <name evidence="1" type="ORF">KZ820_12860</name>
</gene>
<accession>A0ABS7BQ72</accession>
<name>A0ABS7BQ72_9SPHN</name>
<comment type="caution">
    <text evidence="1">The sequence shown here is derived from an EMBL/GenBank/DDBJ whole genome shotgun (WGS) entry which is preliminary data.</text>
</comment>
<sequence>MHSIAALALTLAAVAGPVAGEHARPRDAAEKAADRSDKVICKRFTKTGSLVDSVRVCKTKGEWQRDRDNLRNSAASGACGQPTLNGC</sequence>
<organism evidence="1 2">
    <name type="scientific">Sphingomonas citri</name>
    <dbReference type="NCBI Taxonomy" id="2862499"/>
    <lineage>
        <taxon>Bacteria</taxon>
        <taxon>Pseudomonadati</taxon>
        <taxon>Pseudomonadota</taxon>
        <taxon>Alphaproteobacteria</taxon>
        <taxon>Sphingomonadales</taxon>
        <taxon>Sphingomonadaceae</taxon>
        <taxon>Sphingomonas</taxon>
    </lineage>
</organism>
<proteinExistence type="predicted"/>
<evidence type="ECO:0000313" key="1">
    <source>
        <dbReference type="EMBL" id="MBW6531627.1"/>
    </source>
</evidence>
<reference evidence="1 2" key="1">
    <citation type="submission" date="2021-07" db="EMBL/GenBank/DDBJ databases">
        <title>Sphingomonas sp.</title>
        <authorList>
            <person name="Feng G."/>
            <person name="Li J."/>
            <person name="Pan M."/>
        </authorList>
    </citation>
    <scope>NUCLEOTIDE SEQUENCE [LARGE SCALE GENOMIC DNA]</scope>
    <source>
        <strain evidence="1 2">RRHST34</strain>
    </source>
</reference>
<dbReference type="RefSeq" id="WP_219749020.1">
    <property type="nucleotide sequence ID" value="NZ_JAHXZN010000004.1"/>
</dbReference>
<dbReference type="Proteomes" id="UP000759103">
    <property type="component" value="Unassembled WGS sequence"/>
</dbReference>
<dbReference type="EMBL" id="JAHXZN010000004">
    <property type="protein sequence ID" value="MBW6531627.1"/>
    <property type="molecule type" value="Genomic_DNA"/>
</dbReference>
<protein>
    <submittedName>
        <fullName evidence="1">Uncharacterized protein</fullName>
    </submittedName>
</protein>
<evidence type="ECO:0000313" key="2">
    <source>
        <dbReference type="Proteomes" id="UP000759103"/>
    </source>
</evidence>